<organism evidence="1 2">
    <name type="scientific">Rotaria socialis</name>
    <dbReference type="NCBI Taxonomy" id="392032"/>
    <lineage>
        <taxon>Eukaryota</taxon>
        <taxon>Metazoa</taxon>
        <taxon>Spiralia</taxon>
        <taxon>Gnathifera</taxon>
        <taxon>Rotifera</taxon>
        <taxon>Eurotatoria</taxon>
        <taxon>Bdelloidea</taxon>
        <taxon>Philodinida</taxon>
        <taxon>Philodinidae</taxon>
        <taxon>Rotaria</taxon>
    </lineage>
</organism>
<sequence>MYENWKNNVNAATGDMRKIFSKVAIGPKTIDVTVHIKRSEFKDIPAPFLSRFQRYSLSVNDFYRIRLHKLTGNEQLIVRNVEENVLSFIEQFRRQYFYGINKSTLYSCLLSLIKDTTWSSVGNANPYYLISDVYVPRNVTLIIRPGVRILFNNGDFEILVKGFLQVNGNALNPVLL</sequence>
<name>A0A820RYM4_9BILA</name>
<gene>
    <name evidence="1" type="ORF">TSG867_LOCUS16277</name>
</gene>
<evidence type="ECO:0000313" key="2">
    <source>
        <dbReference type="Proteomes" id="UP000663862"/>
    </source>
</evidence>
<dbReference type="Proteomes" id="UP000663862">
    <property type="component" value="Unassembled WGS sequence"/>
</dbReference>
<accession>A0A820RYM4</accession>
<evidence type="ECO:0000313" key="1">
    <source>
        <dbReference type="EMBL" id="CAF4442096.1"/>
    </source>
</evidence>
<dbReference type="AlphaFoldDB" id="A0A820RYM4"/>
<dbReference type="EMBL" id="CAJOBQ010000987">
    <property type="protein sequence ID" value="CAF4442096.1"/>
    <property type="molecule type" value="Genomic_DNA"/>
</dbReference>
<reference evidence="1" key="1">
    <citation type="submission" date="2021-02" db="EMBL/GenBank/DDBJ databases">
        <authorList>
            <person name="Nowell W R."/>
        </authorList>
    </citation>
    <scope>NUCLEOTIDE SEQUENCE</scope>
</reference>
<protein>
    <submittedName>
        <fullName evidence="1">Uncharacterized protein</fullName>
    </submittedName>
</protein>
<comment type="caution">
    <text evidence="1">The sequence shown here is derived from an EMBL/GenBank/DDBJ whole genome shotgun (WGS) entry which is preliminary data.</text>
</comment>
<proteinExistence type="predicted"/>